<dbReference type="EMBL" id="BQKE01000001">
    <property type="protein sequence ID" value="GJM59714.1"/>
    <property type="molecule type" value="Genomic_DNA"/>
</dbReference>
<evidence type="ECO:0000259" key="1">
    <source>
        <dbReference type="Pfam" id="PF00571"/>
    </source>
</evidence>
<dbReference type="Gene3D" id="3.90.1280.20">
    <property type="match status" value="2"/>
</dbReference>
<dbReference type="Proteomes" id="UP001310022">
    <property type="component" value="Unassembled WGS sequence"/>
</dbReference>
<dbReference type="CDD" id="cd17783">
    <property type="entry name" value="CBS_pair_bac"/>
    <property type="match status" value="1"/>
</dbReference>
<accession>A0AAN4VTA4</accession>
<dbReference type="RefSeq" id="WP_338235690.1">
    <property type="nucleotide sequence ID" value="NZ_BQKE01000001.1"/>
</dbReference>
<name>A0AAN4VTA4_9BACT</name>
<gene>
    <name evidence="2" type="ORF">PEDI_02660</name>
</gene>
<feature type="domain" description="CBS" evidence="1">
    <location>
        <begin position="73"/>
        <end position="118"/>
    </location>
</feature>
<dbReference type="InterPro" id="IPR046342">
    <property type="entry name" value="CBS_dom_sf"/>
</dbReference>
<dbReference type="SUPFAM" id="SSF54631">
    <property type="entry name" value="CBS-domain pair"/>
    <property type="match status" value="1"/>
</dbReference>
<evidence type="ECO:0000313" key="3">
    <source>
        <dbReference type="Proteomes" id="UP001310022"/>
    </source>
</evidence>
<reference evidence="2 3" key="1">
    <citation type="submission" date="2021-12" db="EMBL/GenBank/DDBJ databases">
        <title>Genome sequencing of bacteria with rrn-lacking chromosome and rrn-plasmid.</title>
        <authorList>
            <person name="Anda M."/>
            <person name="Iwasaki W."/>
        </authorList>
    </citation>
    <scope>NUCLEOTIDE SEQUENCE [LARGE SCALE GENOMIC DNA]</scope>
    <source>
        <strain evidence="2 3">NBRC 15940</strain>
    </source>
</reference>
<dbReference type="Pfam" id="PF00571">
    <property type="entry name" value="CBS"/>
    <property type="match status" value="1"/>
</dbReference>
<proteinExistence type="predicted"/>
<dbReference type="InterPro" id="IPR000644">
    <property type="entry name" value="CBS_dom"/>
</dbReference>
<dbReference type="AlphaFoldDB" id="A0AAN4VTA4"/>
<organism evidence="2 3">
    <name type="scientific">Persicobacter diffluens</name>
    <dbReference type="NCBI Taxonomy" id="981"/>
    <lineage>
        <taxon>Bacteria</taxon>
        <taxon>Pseudomonadati</taxon>
        <taxon>Bacteroidota</taxon>
        <taxon>Cytophagia</taxon>
        <taxon>Cytophagales</taxon>
        <taxon>Persicobacteraceae</taxon>
        <taxon>Persicobacter</taxon>
    </lineage>
</organism>
<sequence>MIAESLINHSIPPLKSSDNSQKALLWMEELRMHQLPVVDNRKFKGMISEELVLENNNIDALVGEYALIAEQCYVQKHQHMLDVIKLSTDYGVDIVAVVDEDLNFQGIITLNDTLKALSQLSAIQSPGGILILSMKQIDYSLAEITRLIEENNTKILSTYVYDDPEDPTRLHLTVKLNTHELQRIVATLERFGYLIEARFEETTSLTNEQERFDILMKYLNI</sequence>
<comment type="caution">
    <text evidence="2">The sequence shown here is derived from an EMBL/GenBank/DDBJ whole genome shotgun (WGS) entry which is preliminary data.</text>
</comment>
<protein>
    <recommendedName>
        <fullName evidence="1">CBS domain-containing protein</fullName>
    </recommendedName>
</protein>
<keyword evidence="3" id="KW-1185">Reference proteome</keyword>
<evidence type="ECO:0000313" key="2">
    <source>
        <dbReference type="EMBL" id="GJM59714.1"/>
    </source>
</evidence>